<dbReference type="GO" id="GO:0005524">
    <property type="term" value="F:ATP binding"/>
    <property type="evidence" value="ECO:0007669"/>
    <property type="project" value="UniProtKB-KW"/>
</dbReference>
<dbReference type="SMART" id="SM00382">
    <property type="entry name" value="AAA"/>
    <property type="match status" value="1"/>
</dbReference>
<comment type="similarity">
    <text evidence="1">Belongs to the ABC transporter superfamily.</text>
</comment>
<evidence type="ECO:0000256" key="1">
    <source>
        <dbReference type="ARBA" id="ARBA00005417"/>
    </source>
</evidence>
<evidence type="ECO:0000259" key="5">
    <source>
        <dbReference type="PROSITE" id="PS50893"/>
    </source>
</evidence>
<sequence length="269" mass="30120">MLRAKDITFGYRKEVILQGVSISVDRGTITAVLGMNGSGKTTIIKCLNGLLKPWYGVVMLDGESLSTLNREQIARKVAYVPQRSYESDLSVFDAVLLGRKPHIKWNPSNIDLEIVSDALRTMGLEEYALRPVRELSGGEIQRVALARALAQEAEVLLLDEPTSSLDLHRQLEVMNLLCELARERGMAIVLSVHDINLALRFADKFLLLRDGRVYAYGERDILTPKLIEEVFNVPVVMQHVYDQLIVIPIFDARDAKNDERSYIKVGAGA</sequence>
<evidence type="ECO:0000313" key="7">
    <source>
        <dbReference type="Proteomes" id="UP000185093"/>
    </source>
</evidence>
<dbReference type="EMBL" id="FSQZ01000001">
    <property type="protein sequence ID" value="SIN66850.1"/>
    <property type="molecule type" value="Genomic_DNA"/>
</dbReference>
<keyword evidence="2" id="KW-0813">Transport</keyword>
<dbReference type="CDD" id="cd03214">
    <property type="entry name" value="ABC_Iron-Siderophores_B12_Hemin"/>
    <property type="match status" value="1"/>
</dbReference>
<evidence type="ECO:0000313" key="6">
    <source>
        <dbReference type="EMBL" id="SIN66850.1"/>
    </source>
</evidence>
<feature type="domain" description="ABC transporter" evidence="5">
    <location>
        <begin position="2"/>
        <end position="235"/>
    </location>
</feature>
<dbReference type="InterPro" id="IPR050153">
    <property type="entry name" value="Metal_Ion_Import_ABC"/>
</dbReference>
<evidence type="ECO:0000256" key="2">
    <source>
        <dbReference type="ARBA" id="ARBA00022448"/>
    </source>
</evidence>
<dbReference type="InterPro" id="IPR027417">
    <property type="entry name" value="P-loop_NTPase"/>
</dbReference>
<dbReference type="PANTHER" id="PTHR42734">
    <property type="entry name" value="METAL TRANSPORT SYSTEM ATP-BINDING PROTEIN TM_0124-RELATED"/>
    <property type="match status" value="1"/>
</dbReference>
<protein>
    <submittedName>
        <fullName evidence="6">Iron complex transport system ATP-binding protein</fullName>
    </submittedName>
</protein>
<proteinExistence type="inferred from homology"/>
<name>A0ABY1JCY8_9BACT</name>
<dbReference type="InterPro" id="IPR003439">
    <property type="entry name" value="ABC_transporter-like_ATP-bd"/>
</dbReference>
<dbReference type="InterPro" id="IPR017871">
    <property type="entry name" value="ABC_transporter-like_CS"/>
</dbReference>
<dbReference type="Gene3D" id="3.40.50.300">
    <property type="entry name" value="P-loop containing nucleotide triphosphate hydrolases"/>
    <property type="match status" value="1"/>
</dbReference>
<accession>A0ABY1JCY8</accession>
<keyword evidence="7" id="KW-1185">Reference proteome</keyword>
<organism evidence="6 7">
    <name type="scientific">Acetomicrobium flavidum</name>
    <dbReference type="NCBI Taxonomy" id="49896"/>
    <lineage>
        <taxon>Bacteria</taxon>
        <taxon>Thermotogati</taxon>
        <taxon>Synergistota</taxon>
        <taxon>Synergistia</taxon>
        <taxon>Synergistales</taxon>
        <taxon>Acetomicrobiaceae</taxon>
        <taxon>Acetomicrobium</taxon>
    </lineage>
</organism>
<evidence type="ECO:0000256" key="4">
    <source>
        <dbReference type="ARBA" id="ARBA00022840"/>
    </source>
</evidence>
<dbReference type="PANTHER" id="PTHR42734:SF6">
    <property type="entry name" value="MOLYBDATE IMPORT ATP-BINDING PROTEIN MOLC"/>
    <property type="match status" value="1"/>
</dbReference>
<dbReference type="SUPFAM" id="SSF52540">
    <property type="entry name" value="P-loop containing nucleoside triphosphate hydrolases"/>
    <property type="match status" value="1"/>
</dbReference>
<dbReference type="InterPro" id="IPR003593">
    <property type="entry name" value="AAA+_ATPase"/>
</dbReference>
<dbReference type="PROSITE" id="PS50893">
    <property type="entry name" value="ABC_TRANSPORTER_2"/>
    <property type="match status" value="1"/>
</dbReference>
<reference evidence="6 7" key="1">
    <citation type="submission" date="2016-11" db="EMBL/GenBank/DDBJ databases">
        <authorList>
            <person name="Varghese N."/>
            <person name="Submissions S."/>
        </authorList>
    </citation>
    <scope>NUCLEOTIDE SEQUENCE [LARGE SCALE GENOMIC DNA]</scope>
    <source>
        <strain evidence="6 7">DSM 20664</strain>
    </source>
</reference>
<keyword evidence="4 6" id="KW-0067">ATP-binding</keyword>
<evidence type="ECO:0000256" key="3">
    <source>
        <dbReference type="ARBA" id="ARBA00022741"/>
    </source>
</evidence>
<dbReference type="Proteomes" id="UP000185093">
    <property type="component" value="Unassembled WGS sequence"/>
</dbReference>
<gene>
    <name evidence="6" type="ORF">SAMN05444368_0976</name>
</gene>
<dbReference type="Pfam" id="PF00005">
    <property type="entry name" value="ABC_tran"/>
    <property type="match status" value="1"/>
</dbReference>
<dbReference type="PROSITE" id="PS00211">
    <property type="entry name" value="ABC_TRANSPORTER_1"/>
    <property type="match status" value="1"/>
</dbReference>
<keyword evidence="3" id="KW-0547">Nucleotide-binding</keyword>
<comment type="caution">
    <text evidence="6">The sequence shown here is derived from an EMBL/GenBank/DDBJ whole genome shotgun (WGS) entry which is preliminary data.</text>
</comment>